<protein>
    <submittedName>
        <fullName evidence="1">Uncharacterized protein</fullName>
    </submittedName>
</protein>
<name>A0ABU3NRP9_9CHLR</name>
<keyword evidence="2" id="KW-1185">Reference proteome</keyword>
<geneLocation type="plasmid" evidence="1">
    <name>p4228-RoL</name>
</geneLocation>
<evidence type="ECO:0000313" key="2">
    <source>
        <dbReference type="Proteomes" id="UP001254165"/>
    </source>
</evidence>
<keyword evidence="1" id="KW-0614">Plasmid</keyword>
<comment type="caution">
    <text evidence="1">The sequence shown here is derived from an EMBL/GenBank/DDBJ whole genome shotgun (WGS) entry which is preliminary data.</text>
</comment>
<organism evidence="1 2">
    <name type="scientific">Thermanaerothrix solaris</name>
    <dbReference type="NCBI Taxonomy" id="3058434"/>
    <lineage>
        <taxon>Bacteria</taxon>
        <taxon>Bacillati</taxon>
        <taxon>Chloroflexota</taxon>
        <taxon>Anaerolineae</taxon>
        <taxon>Anaerolineales</taxon>
        <taxon>Anaerolineaceae</taxon>
        <taxon>Thermanaerothrix</taxon>
    </lineage>
</organism>
<dbReference type="RefSeq" id="WP_315626293.1">
    <property type="nucleotide sequence ID" value="NZ_JAUHMF010000010.1"/>
</dbReference>
<dbReference type="Proteomes" id="UP001254165">
    <property type="component" value="Unassembled WGS sequence"/>
</dbReference>
<evidence type="ECO:0000313" key="1">
    <source>
        <dbReference type="EMBL" id="MDT8899510.1"/>
    </source>
</evidence>
<reference evidence="1 2" key="1">
    <citation type="submission" date="2023-07" db="EMBL/GenBank/DDBJ databases">
        <title>Novel species of Thermanaerothrix with wide hydrolytic capabilities.</title>
        <authorList>
            <person name="Zayulina K.S."/>
            <person name="Podosokorskaya O.A."/>
            <person name="Elcheninov A.G."/>
        </authorList>
    </citation>
    <scope>NUCLEOTIDE SEQUENCE [LARGE SCALE GENOMIC DNA]</scope>
    <source>
        <strain evidence="1 2">4228-RoL</strain>
        <plasmid evidence="1">p4228-RoL</plasmid>
    </source>
</reference>
<accession>A0ABU3NRP9</accession>
<sequence>MKTSKTLPGSTTEFIWCRGIVRFEEHGVDALVSVDGSYRFLAELSADPDRPEVQPERAYQALLSALPPGRTLRFLQVIWVDPGQRLNFYRNFTARSVVTAETEELYRTMDEFLRSYPLPYSRRTYLEFAARGLAEELTWWLGIPGMMEMYGVRVQFLDAAKLVGLLRQVTNPGLSGHAQDVPR</sequence>
<proteinExistence type="predicted"/>
<dbReference type="EMBL" id="JAUHMF010000010">
    <property type="protein sequence ID" value="MDT8899510.1"/>
    <property type="molecule type" value="Genomic_DNA"/>
</dbReference>
<gene>
    <name evidence="1" type="ORF">QYE77_14695</name>
</gene>